<accession>A0A238VCW2</accession>
<feature type="transmembrane region" description="Helical" evidence="5">
    <location>
        <begin position="110"/>
        <end position="131"/>
    </location>
</feature>
<keyword evidence="4 5" id="KW-0472">Membrane</keyword>
<evidence type="ECO:0000256" key="1">
    <source>
        <dbReference type="ARBA" id="ARBA00004141"/>
    </source>
</evidence>
<evidence type="ECO:0000256" key="2">
    <source>
        <dbReference type="ARBA" id="ARBA00022692"/>
    </source>
</evidence>
<dbReference type="EMBL" id="FZNX01000001">
    <property type="protein sequence ID" value="SNR31369.1"/>
    <property type="molecule type" value="Genomic_DNA"/>
</dbReference>
<evidence type="ECO:0000256" key="3">
    <source>
        <dbReference type="ARBA" id="ARBA00022989"/>
    </source>
</evidence>
<feature type="domain" description="RDD" evidence="6">
    <location>
        <begin position="18"/>
        <end position="144"/>
    </location>
</feature>
<evidence type="ECO:0000313" key="7">
    <source>
        <dbReference type="EMBL" id="SNR31369.1"/>
    </source>
</evidence>
<dbReference type="GO" id="GO:0016020">
    <property type="term" value="C:membrane"/>
    <property type="evidence" value="ECO:0007669"/>
    <property type="project" value="UniProtKB-SubCell"/>
</dbReference>
<reference evidence="8" key="1">
    <citation type="submission" date="2017-06" db="EMBL/GenBank/DDBJ databases">
        <authorList>
            <person name="Varghese N."/>
            <person name="Submissions S."/>
        </authorList>
    </citation>
    <scope>NUCLEOTIDE SEQUENCE [LARGE SCALE GENOMIC DNA]</scope>
    <source>
        <strain evidence="8">DSM 27993</strain>
    </source>
</reference>
<evidence type="ECO:0000256" key="5">
    <source>
        <dbReference type="SAM" id="Phobius"/>
    </source>
</evidence>
<dbReference type="PANTHER" id="PTHR38480:SF1">
    <property type="entry name" value="SLR0254 PROTEIN"/>
    <property type="match status" value="1"/>
</dbReference>
<name>A0A238VCW2_9FLAO</name>
<dbReference type="InterPro" id="IPR010432">
    <property type="entry name" value="RDD"/>
</dbReference>
<organism evidence="7 8">
    <name type="scientific">Lutibacter flavus</name>
    <dbReference type="NCBI Taxonomy" id="691689"/>
    <lineage>
        <taxon>Bacteria</taxon>
        <taxon>Pseudomonadati</taxon>
        <taxon>Bacteroidota</taxon>
        <taxon>Flavobacteriia</taxon>
        <taxon>Flavobacteriales</taxon>
        <taxon>Flavobacteriaceae</taxon>
        <taxon>Lutibacter</taxon>
    </lineage>
</organism>
<dbReference type="OrthoDB" id="9814143at2"/>
<proteinExistence type="predicted"/>
<dbReference type="AlphaFoldDB" id="A0A238VCW2"/>
<protein>
    <submittedName>
        <fullName evidence="7">Uncharacterized membrane protein YckC, RDD family</fullName>
    </submittedName>
</protein>
<gene>
    <name evidence="7" type="ORF">SAMN04488111_0189</name>
</gene>
<dbReference type="RefSeq" id="WP_089376563.1">
    <property type="nucleotide sequence ID" value="NZ_FZNX01000001.1"/>
</dbReference>
<dbReference type="Proteomes" id="UP000198412">
    <property type="component" value="Unassembled WGS sequence"/>
</dbReference>
<keyword evidence="8" id="KW-1185">Reference proteome</keyword>
<evidence type="ECO:0000256" key="4">
    <source>
        <dbReference type="ARBA" id="ARBA00023136"/>
    </source>
</evidence>
<keyword evidence="3 5" id="KW-1133">Transmembrane helix</keyword>
<evidence type="ECO:0000259" key="6">
    <source>
        <dbReference type="Pfam" id="PF06271"/>
    </source>
</evidence>
<feature type="transmembrane region" description="Helical" evidence="5">
    <location>
        <begin position="25"/>
        <end position="46"/>
    </location>
</feature>
<comment type="subcellular location">
    <subcellularLocation>
        <location evidence="1">Membrane</location>
        <topology evidence="1">Multi-pass membrane protein</topology>
    </subcellularLocation>
</comment>
<feature type="transmembrane region" description="Helical" evidence="5">
    <location>
        <begin position="58"/>
        <end position="75"/>
    </location>
</feature>
<evidence type="ECO:0000313" key="8">
    <source>
        <dbReference type="Proteomes" id="UP000198412"/>
    </source>
</evidence>
<sequence>MDNFQIETAQNITIQQNVASLSTRIGAFLIDMLIIGAFYLLIFLVLNALGYMPTENVYVFYTILSLPIFFYNLIFETFMNGQTPGKYFNKIRVVKIDGSKPNFGSYLIRWVLRLIDITIASGSIALLTILLNGKGQRLGDIAAGTTVISERKKFSIKSTLIVDIPEEYKPTFPQVTMLNDKDVQTIKELYLKAKRKGNHNTIVKLHQKIIEITGINSDMKPIDLIDIVIKDYNYFTQQM</sequence>
<dbReference type="PANTHER" id="PTHR38480">
    <property type="entry name" value="SLR0254 PROTEIN"/>
    <property type="match status" value="1"/>
</dbReference>
<keyword evidence="2 5" id="KW-0812">Transmembrane</keyword>
<dbReference type="Pfam" id="PF06271">
    <property type="entry name" value="RDD"/>
    <property type="match status" value="1"/>
</dbReference>